<proteinExistence type="predicted"/>
<dbReference type="GO" id="GO:0015627">
    <property type="term" value="C:type II protein secretion system complex"/>
    <property type="evidence" value="ECO:0007669"/>
    <property type="project" value="InterPro"/>
</dbReference>
<dbReference type="SUPFAM" id="SSF54523">
    <property type="entry name" value="Pili subunits"/>
    <property type="match status" value="1"/>
</dbReference>
<dbReference type="Pfam" id="PF07963">
    <property type="entry name" value="N_methyl"/>
    <property type="match status" value="1"/>
</dbReference>
<dbReference type="Pfam" id="PF22434">
    <property type="entry name" value="PilW_C"/>
    <property type="match status" value="1"/>
</dbReference>
<evidence type="ECO:0000256" key="1">
    <source>
        <dbReference type="ARBA" id="ARBA00022481"/>
    </source>
</evidence>
<keyword evidence="2" id="KW-1133">Transmembrane helix</keyword>
<dbReference type="PANTHER" id="PTHR30093">
    <property type="entry name" value="GENERAL SECRETION PATHWAY PROTEIN G"/>
    <property type="match status" value="1"/>
</dbReference>
<dbReference type="AlphaFoldDB" id="A0A9Q7ZYD8"/>
<dbReference type="PRINTS" id="PR00813">
    <property type="entry name" value="BCTERIALGSPG"/>
</dbReference>
<evidence type="ECO:0000256" key="2">
    <source>
        <dbReference type="SAM" id="Phobius"/>
    </source>
</evidence>
<dbReference type="Proteomes" id="UP000879542">
    <property type="component" value="Unassembled WGS sequence"/>
</dbReference>
<reference evidence="3" key="1">
    <citation type="journal article" date="2018" name="Genome Biol.">
        <title>SKESA: strategic k-mer extension for scrupulous assemblies.</title>
        <authorList>
            <person name="Souvorov A."/>
            <person name="Agarwala R."/>
            <person name="Lipman D.J."/>
        </authorList>
    </citation>
    <scope>NUCLEOTIDE SEQUENCE</scope>
    <source>
        <strain evidence="3">Clostridioides</strain>
    </source>
</reference>
<accession>A0A9Q7ZYD8</accession>
<comment type="caution">
    <text evidence="3">The sequence shown here is derived from an EMBL/GenBank/DDBJ whole genome shotgun (WGS) entry which is preliminary data.</text>
</comment>
<organism evidence="3 4">
    <name type="scientific">Clostridioides difficile</name>
    <name type="common">Peptoclostridium difficile</name>
    <dbReference type="NCBI Taxonomy" id="1496"/>
    <lineage>
        <taxon>Bacteria</taxon>
        <taxon>Bacillati</taxon>
        <taxon>Bacillota</taxon>
        <taxon>Clostridia</taxon>
        <taxon>Peptostreptococcales</taxon>
        <taxon>Peptostreptococcaceae</taxon>
        <taxon>Clostridioides</taxon>
    </lineage>
</organism>
<sequence>MKLKKNKKGFTLVELLVVIAIIGILAVVAVPALFSNINKAKVASVESDYSSVKSAALSYYSDTNKIPVTPDGQTGLNVLETYMESLPDKADIGGKYKLIKVGNKLVLQIGKDGEGVTLTEAQSAKLLSDIGKDKIYTGVTGDNFGDQLKDTTKIDNKALYIVLIDNTVMDSTK</sequence>
<dbReference type="NCBIfam" id="TIGR02532">
    <property type="entry name" value="IV_pilin_GFxxxE"/>
    <property type="match status" value="1"/>
</dbReference>
<evidence type="ECO:0000313" key="4">
    <source>
        <dbReference type="Proteomes" id="UP000879542"/>
    </source>
</evidence>
<gene>
    <name evidence="3" type="ORF">KRQ00_002108</name>
</gene>
<dbReference type="GO" id="GO:0015628">
    <property type="term" value="P:protein secretion by the type II secretion system"/>
    <property type="evidence" value="ECO:0007669"/>
    <property type="project" value="InterPro"/>
</dbReference>
<protein>
    <submittedName>
        <fullName evidence="3">Prepilin-type N-terminal cleavage/methylation domain-containing protein</fullName>
    </submittedName>
</protein>
<dbReference type="RefSeq" id="WP_003425931.1">
    <property type="nucleotide sequence ID" value="NZ_AP025558.1"/>
</dbReference>
<dbReference type="Gene3D" id="3.30.700.10">
    <property type="entry name" value="Glycoprotein, Type 4 Pilin"/>
    <property type="match status" value="1"/>
</dbReference>
<dbReference type="EMBL" id="DAEQIJ010000009">
    <property type="protein sequence ID" value="HBH2620342.1"/>
    <property type="molecule type" value="Genomic_DNA"/>
</dbReference>
<name>A0A9Q7ZYD8_CLODI</name>
<dbReference type="InterPro" id="IPR012902">
    <property type="entry name" value="N_methyl_site"/>
</dbReference>
<dbReference type="PROSITE" id="PS00409">
    <property type="entry name" value="PROKAR_NTER_METHYL"/>
    <property type="match status" value="1"/>
</dbReference>
<keyword evidence="1" id="KW-0488">Methylation</keyword>
<keyword evidence="2" id="KW-0812">Transmembrane</keyword>
<evidence type="ECO:0000313" key="3">
    <source>
        <dbReference type="EMBL" id="HBH2620342.1"/>
    </source>
</evidence>
<reference evidence="3" key="2">
    <citation type="submission" date="2021-06" db="EMBL/GenBank/DDBJ databases">
        <authorList>
            <consortium name="NCBI Pathogen Detection Project"/>
        </authorList>
    </citation>
    <scope>NUCLEOTIDE SEQUENCE</scope>
    <source>
        <strain evidence="3">Clostridioides</strain>
    </source>
</reference>
<dbReference type="InterPro" id="IPR045584">
    <property type="entry name" value="Pilin-like"/>
</dbReference>
<dbReference type="InterPro" id="IPR000983">
    <property type="entry name" value="Bac_GSPG_pilin"/>
</dbReference>
<feature type="transmembrane region" description="Helical" evidence="2">
    <location>
        <begin position="12"/>
        <end position="34"/>
    </location>
</feature>
<keyword evidence="2" id="KW-0472">Membrane</keyword>